<gene>
    <name evidence="4" type="primary">PCF11_1</name>
    <name evidence="4" type="ORF">SEPCBS57363_003174</name>
</gene>
<evidence type="ECO:0000259" key="3">
    <source>
        <dbReference type="Pfam" id="PF21936"/>
    </source>
</evidence>
<dbReference type="PANTHER" id="PTHR15921">
    <property type="entry name" value="PRE-MRNA CLEAVAGE COMPLEX II"/>
    <property type="match status" value="1"/>
</dbReference>
<dbReference type="Pfam" id="PF21936">
    <property type="entry name" value="Pcf11_C"/>
    <property type="match status" value="1"/>
</dbReference>
<comment type="caution">
    <text evidence="4">The sequence shown here is derived from an EMBL/GenBank/DDBJ whole genome shotgun (WGS) entry which is preliminary data.</text>
</comment>
<accession>A0ABP0DK77</accession>
<reference evidence="4 5" key="1">
    <citation type="submission" date="2024-01" db="EMBL/GenBank/DDBJ databases">
        <authorList>
            <person name="Allen C."/>
            <person name="Tagirdzhanova G."/>
        </authorList>
    </citation>
    <scope>NUCLEOTIDE SEQUENCE [LARGE SCALE GENOMIC DNA]</scope>
    <source>
        <strain evidence="4 5">CBS 573.63</strain>
    </source>
</reference>
<evidence type="ECO:0000313" key="4">
    <source>
        <dbReference type="EMBL" id="CAK7268597.1"/>
    </source>
</evidence>
<sequence length="334" mass="34625">MYDNLGPPCTQCGRRFQTDEAGRAAKTAHMDWHFKVHQRIVEAEKRGQHRSWYVDQADWIHSRETADFDGVGHREADVNGNATGGQPGKGLGASGTGETGGTGSGKLQWIPVPTGGTNTNQTCPICQEKFEMKWLDEAQEWVWVDAIKIGSRAYHASCHAEATRTSNNRDHPAAAAMSALIISGNRGSVGPSTSTSIPTGPAAERNRHQQPVLGKRKANEEANSQGSTNHRQNQKNGARGGANAAGGRKKKRGGGLGGGSGGGGGSGSGPRRPPDLDRVDPDIGGGSGSGSGDGAGGGGGGGRFGRHGGKHRGGGHIDSSNSEDAEVDLNALPY</sequence>
<dbReference type="InterPro" id="IPR054127">
    <property type="entry name" value="Pcf11_C"/>
</dbReference>
<evidence type="ECO:0000259" key="2">
    <source>
        <dbReference type="Pfam" id="PF11526"/>
    </source>
</evidence>
<dbReference type="EMBL" id="CAWUOM010000048">
    <property type="protein sequence ID" value="CAK7268597.1"/>
    <property type="molecule type" value="Genomic_DNA"/>
</dbReference>
<protein>
    <submittedName>
        <fullName evidence="4">mRNA 3' end processing factor</fullName>
    </submittedName>
</protein>
<feature type="compositionally biased region" description="Gly residues" evidence="1">
    <location>
        <begin position="254"/>
        <end position="268"/>
    </location>
</feature>
<feature type="compositionally biased region" description="Basic and acidic residues" evidence="1">
    <location>
        <begin position="272"/>
        <end position="281"/>
    </location>
</feature>
<evidence type="ECO:0000256" key="1">
    <source>
        <dbReference type="SAM" id="MobiDB-lite"/>
    </source>
</evidence>
<feature type="region of interest" description="Disordered" evidence="1">
    <location>
        <begin position="70"/>
        <end position="105"/>
    </location>
</feature>
<dbReference type="InterPro" id="IPR045154">
    <property type="entry name" value="PCF11-like"/>
</dbReference>
<feature type="compositionally biased region" description="Gly residues" evidence="1">
    <location>
        <begin position="82"/>
        <end position="104"/>
    </location>
</feature>
<feature type="region of interest" description="Disordered" evidence="1">
    <location>
        <begin position="184"/>
        <end position="334"/>
    </location>
</feature>
<organism evidence="4 5">
    <name type="scientific">Sporothrix epigloea</name>
    <dbReference type="NCBI Taxonomy" id="1892477"/>
    <lineage>
        <taxon>Eukaryota</taxon>
        <taxon>Fungi</taxon>
        <taxon>Dikarya</taxon>
        <taxon>Ascomycota</taxon>
        <taxon>Pezizomycotina</taxon>
        <taxon>Sordariomycetes</taxon>
        <taxon>Sordariomycetidae</taxon>
        <taxon>Ophiostomatales</taxon>
        <taxon>Ophiostomataceae</taxon>
        <taxon>Sporothrix</taxon>
    </lineage>
</organism>
<dbReference type="Proteomes" id="UP001642501">
    <property type="component" value="Unassembled WGS sequence"/>
</dbReference>
<proteinExistence type="predicted"/>
<feature type="compositionally biased region" description="Basic residues" evidence="1">
    <location>
        <begin position="304"/>
        <end position="314"/>
    </location>
</feature>
<dbReference type="InterPro" id="IPR021605">
    <property type="entry name" value="Pcf11_Clp1-ID"/>
</dbReference>
<name>A0ABP0DK77_9PEZI</name>
<feature type="domain" description="Pcf11 Clp1-ID" evidence="2">
    <location>
        <begin position="36"/>
        <end position="68"/>
    </location>
</feature>
<dbReference type="PANTHER" id="PTHR15921:SF3">
    <property type="entry name" value="PRE-MRNA CLEAVAGE COMPLEX 2 PROTEIN PCF11"/>
    <property type="match status" value="1"/>
</dbReference>
<keyword evidence="5" id="KW-1185">Reference proteome</keyword>
<feature type="compositionally biased region" description="Polar residues" evidence="1">
    <location>
        <begin position="221"/>
        <end position="236"/>
    </location>
</feature>
<evidence type="ECO:0000313" key="5">
    <source>
        <dbReference type="Proteomes" id="UP001642501"/>
    </source>
</evidence>
<feature type="domain" description="Pcf11 C-terminal" evidence="3">
    <location>
        <begin position="110"/>
        <end position="161"/>
    </location>
</feature>
<dbReference type="Pfam" id="PF11526">
    <property type="entry name" value="Pfc11_Clp1_ID"/>
    <property type="match status" value="1"/>
</dbReference>
<feature type="compositionally biased region" description="Gly residues" evidence="1">
    <location>
        <begin position="283"/>
        <end position="303"/>
    </location>
</feature>